<keyword evidence="3" id="KW-1185">Reference proteome</keyword>
<evidence type="ECO:0000313" key="2">
    <source>
        <dbReference type="EMBL" id="SUM73422.1"/>
    </source>
</evidence>
<dbReference type="AlphaFoldDB" id="A0A380H7U2"/>
<reference evidence="2 3" key="1">
    <citation type="submission" date="2018-06" db="EMBL/GenBank/DDBJ databases">
        <authorList>
            <consortium name="Pathogen Informatics"/>
            <person name="Doyle S."/>
        </authorList>
    </citation>
    <scope>NUCLEOTIDE SEQUENCE [LARGE SCALE GENOMIC DNA]</scope>
    <source>
        <strain evidence="2 3">NCTC11807</strain>
    </source>
</reference>
<protein>
    <submittedName>
        <fullName evidence="2">Membrane protein</fullName>
    </submittedName>
</protein>
<dbReference type="EMBL" id="UHDZ01000001">
    <property type="protein sequence ID" value="SUM73422.1"/>
    <property type="molecule type" value="Genomic_DNA"/>
</dbReference>
<sequence length="106" mass="12440">MNNLKWINILKGFAMGTSDLVPGVSGGTIALLLGIYDKFISSMSGLFSKRFWTSFKFLLPILNRNDNSNKYIKQFIQLFTQQSQYTYYVFLYGSYYWNYSISIKYF</sequence>
<gene>
    <name evidence="2" type="ORF">NCTC11807_02143</name>
</gene>
<dbReference type="Pfam" id="PF04018">
    <property type="entry name" value="VCA0040-like"/>
    <property type="match status" value="1"/>
</dbReference>
<proteinExistence type="predicted"/>
<evidence type="ECO:0000313" key="3">
    <source>
        <dbReference type="Proteomes" id="UP000255425"/>
    </source>
</evidence>
<evidence type="ECO:0000256" key="1">
    <source>
        <dbReference type="SAM" id="Phobius"/>
    </source>
</evidence>
<dbReference type="Proteomes" id="UP000255425">
    <property type="component" value="Unassembled WGS sequence"/>
</dbReference>
<name>A0A380H7U2_9STAP</name>
<keyword evidence="1" id="KW-0472">Membrane</keyword>
<accession>A0A380H7U2</accession>
<keyword evidence="1" id="KW-1133">Transmembrane helix</keyword>
<dbReference type="PANTHER" id="PTHR37308:SF1">
    <property type="entry name" value="POLYPRENYL-PHOSPHATE TRANSPORTER"/>
    <property type="match status" value="1"/>
</dbReference>
<dbReference type="PANTHER" id="PTHR37308">
    <property type="entry name" value="INTEGRAL MEMBRANE PROTEIN"/>
    <property type="match status" value="1"/>
</dbReference>
<keyword evidence="1" id="KW-0812">Transmembrane</keyword>
<organism evidence="2 3">
    <name type="scientific">Staphylococcus saccharolyticus</name>
    <dbReference type="NCBI Taxonomy" id="33028"/>
    <lineage>
        <taxon>Bacteria</taxon>
        <taxon>Bacillati</taxon>
        <taxon>Bacillota</taxon>
        <taxon>Bacilli</taxon>
        <taxon>Bacillales</taxon>
        <taxon>Staphylococcaceae</taxon>
        <taxon>Staphylococcus</taxon>
    </lineage>
</organism>
<dbReference type="InterPro" id="IPR007163">
    <property type="entry name" value="VCA0040-like"/>
</dbReference>
<feature type="transmembrane region" description="Helical" evidence="1">
    <location>
        <begin position="20"/>
        <end position="40"/>
    </location>
</feature>